<keyword evidence="3" id="KW-1185">Reference proteome</keyword>
<dbReference type="Proteomes" id="UP000636800">
    <property type="component" value="Unassembled WGS sequence"/>
</dbReference>
<feature type="compositionally biased region" description="Polar residues" evidence="1">
    <location>
        <begin position="49"/>
        <end position="64"/>
    </location>
</feature>
<evidence type="ECO:0000313" key="2">
    <source>
        <dbReference type="EMBL" id="KAG0448783.1"/>
    </source>
</evidence>
<dbReference type="OrthoDB" id="610577at2759"/>
<proteinExistence type="predicted"/>
<feature type="region of interest" description="Disordered" evidence="1">
    <location>
        <begin position="37"/>
        <end position="131"/>
    </location>
</feature>
<dbReference type="AlphaFoldDB" id="A0A835PA80"/>
<gene>
    <name evidence="2" type="ORF">HPP92_027669</name>
</gene>
<name>A0A835PA80_VANPL</name>
<feature type="compositionally biased region" description="Polar residues" evidence="1">
    <location>
        <begin position="72"/>
        <end position="90"/>
    </location>
</feature>
<evidence type="ECO:0000313" key="3">
    <source>
        <dbReference type="Proteomes" id="UP000636800"/>
    </source>
</evidence>
<organism evidence="2 3">
    <name type="scientific">Vanilla planifolia</name>
    <name type="common">Vanilla</name>
    <dbReference type="NCBI Taxonomy" id="51239"/>
    <lineage>
        <taxon>Eukaryota</taxon>
        <taxon>Viridiplantae</taxon>
        <taxon>Streptophyta</taxon>
        <taxon>Embryophyta</taxon>
        <taxon>Tracheophyta</taxon>
        <taxon>Spermatophyta</taxon>
        <taxon>Magnoliopsida</taxon>
        <taxon>Liliopsida</taxon>
        <taxon>Asparagales</taxon>
        <taxon>Orchidaceae</taxon>
        <taxon>Vanilloideae</taxon>
        <taxon>Vanilleae</taxon>
        <taxon>Vanilla</taxon>
    </lineage>
</organism>
<reference evidence="2 3" key="1">
    <citation type="journal article" date="2020" name="Nat. Food">
        <title>A phased Vanilla planifolia genome enables genetic improvement of flavour and production.</title>
        <authorList>
            <person name="Hasing T."/>
            <person name="Tang H."/>
            <person name="Brym M."/>
            <person name="Khazi F."/>
            <person name="Huang T."/>
            <person name="Chambers A.H."/>
        </authorList>
    </citation>
    <scope>NUCLEOTIDE SEQUENCE [LARGE SCALE GENOMIC DNA]</scope>
    <source>
        <tissue evidence="2">Leaf</tissue>
    </source>
</reference>
<comment type="caution">
    <text evidence="2">The sequence shown here is derived from an EMBL/GenBank/DDBJ whole genome shotgun (WGS) entry which is preliminary data.</text>
</comment>
<accession>A0A835PA80</accession>
<dbReference type="EMBL" id="JADCNL010000273">
    <property type="protein sequence ID" value="KAG0448783.1"/>
    <property type="molecule type" value="Genomic_DNA"/>
</dbReference>
<protein>
    <submittedName>
        <fullName evidence="2">Uncharacterized protein</fullName>
    </submittedName>
</protein>
<sequence length="131" mass="14597">MHVMHQWDLELQRKPRLLPLTTANRSAHERCVQSLTEAKTPTLHRALASPTNSNPTTPSFSIPSTAPLPASSKGTPPSSPHSRASLTRSSPLPTRPPEAPPTLPRPCRGAWRRQSPRRWHELERWGSQQPA</sequence>
<feature type="compositionally biased region" description="Pro residues" evidence="1">
    <location>
        <begin position="93"/>
        <end position="104"/>
    </location>
</feature>
<evidence type="ECO:0000256" key="1">
    <source>
        <dbReference type="SAM" id="MobiDB-lite"/>
    </source>
</evidence>